<name>A0ABZ2RPL1_9BACT</name>
<evidence type="ECO:0000313" key="1">
    <source>
        <dbReference type="EMBL" id="WXL28922.1"/>
    </source>
</evidence>
<evidence type="ECO:0000313" key="2">
    <source>
        <dbReference type="Proteomes" id="UP001477443"/>
    </source>
</evidence>
<dbReference type="EMBL" id="CP148067">
    <property type="protein sequence ID" value="WXL28922.1"/>
    <property type="molecule type" value="Genomic_DNA"/>
</dbReference>
<keyword evidence="2" id="KW-1185">Reference proteome</keyword>
<gene>
    <name evidence="1" type="ORF">WG617_02780</name>
</gene>
<organism evidence="1 2">
    <name type="scientific">Mycoplasmopsis felifaucium</name>
    <dbReference type="NCBI Taxonomy" id="35768"/>
    <lineage>
        <taxon>Bacteria</taxon>
        <taxon>Bacillati</taxon>
        <taxon>Mycoplasmatota</taxon>
        <taxon>Mycoplasmoidales</taxon>
        <taxon>Metamycoplasmataceae</taxon>
        <taxon>Mycoplasmopsis</taxon>
    </lineage>
</organism>
<reference evidence="1" key="1">
    <citation type="submission" date="2024-03" db="EMBL/GenBank/DDBJ databases">
        <title>Complete genome sequence of Mycoplasma felifaucium Z921 isolated from the trachea of a cheetah.</title>
        <authorList>
            <person name="Spergser J."/>
        </authorList>
    </citation>
    <scope>NUCLEOTIDE SEQUENCE [LARGE SCALE GENOMIC DNA]</scope>
    <source>
        <strain evidence="1">Z921</strain>
    </source>
</reference>
<proteinExistence type="predicted"/>
<dbReference type="RefSeq" id="WP_338822478.1">
    <property type="nucleotide sequence ID" value="NZ_CP148067.1"/>
</dbReference>
<protein>
    <submittedName>
        <fullName evidence="1">Uncharacterized protein</fullName>
    </submittedName>
</protein>
<accession>A0ABZ2RPL1</accession>
<dbReference type="Proteomes" id="UP001477443">
    <property type="component" value="Chromosome"/>
</dbReference>
<sequence length="375" mass="44846">MKTIIIDFEAVSNPFYKKLGIKNFPESYERTGLFLCYSLAFKKDCSSKWQYHFYIPTGKKLNNYLNLKDYLLEDLFSFIKSKINIQNWDDVAKQIQFYGWNPGLENAFFQSFKQTKNKIIVNNIYNYPESISLDKLFEGSKFKKSFFKTKFNHVKQNYPSKLAELEDKCGFIAAEYGYFLLIKQKEKLWKRPFKNVRDKYKTFDLLDIKTIVDELSQYSKFDSFKESFIYDHIIQFNLFLKDLKNIKNKYITLRNHFIQSNNFDSWKIINKTILRLSPLIPGLNDNKYSMSNINNLINNFFKSEKPEINTSFIKSFLNKNPIKQLNLENITLKDFINQFNNLNTKLANLQNSKITEIKEFIRDFYSNYIVCEHNY</sequence>